<name>A0A314ZME0_PRUYE</name>
<protein>
    <submittedName>
        <fullName evidence="2">Uncharacterized protein</fullName>
    </submittedName>
</protein>
<evidence type="ECO:0000313" key="3">
    <source>
        <dbReference type="Proteomes" id="UP000250321"/>
    </source>
</evidence>
<reference evidence="2 3" key="1">
    <citation type="submission" date="2018-02" db="EMBL/GenBank/DDBJ databases">
        <title>Draft genome of wild Prunus yedoensis var. nudiflora.</title>
        <authorList>
            <person name="Baek S."/>
            <person name="Kim J.-H."/>
            <person name="Choi K."/>
            <person name="Kim G.-B."/>
            <person name="Cho A."/>
            <person name="Jang H."/>
            <person name="Shin C.-H."/>
            <person name="Yu H.-J."/>
            <person name="Mun J.-H."/>
        </authorList>
    </citation>
    <scope>NUCLEOTIDE SEQUENCE [LARGE SCALE GENOMIC DNA]</scope>
    <source>
        <strain evidence="3">cv. Jeju island</strain>
        <tissue evidence="2">Leaf</tissue>
    </source>
</reference>
<sequence length="71" mass="7997">MFDAFRKDTQKSEVDAYKLGYLDCQRVEKHVADEATANERREDEAGIGATDEVEANEQEVVVQESPTKSSM</sequence>
<gene>
    <name evidence="2" type="ORF">Pyn_21063</name>
</gene>
<evidence type="ECO:0000313" key="2">
    <source>
        <dbReference type="EMBL" id="PQQ19860.1"/>
    </source>
</evidence>
<keyword evidence="3" id="KW-1185">Reference proteome</keyword>
<dbReference type="AlphaFoldDB" id="A0A314ZME0"/>
<comment type="caution">
    <text evidence="2">The sequence shown here is derived from an EMBL/GenBank/DDBJ whole genome shotgun (WGS) entry which is preliminary data.</text>
</comment>
<feature type="region of interest" description="Disordered" evidence="1">
    <location>
        <begin position="32"/>
        <end position="71"/>
    </location>
</feature>
<dbReference type="EMBL" id="PJQY01000053">
    <property type="protein sequence ID" value="PQQ19860.1"/>
    <property type="molecule type" value="Genomic_DNA"/>
</dbReference>
<accession>A0A314ZME0</accession>
<dbReference type="Proteomes" id="UP000250321">
    <property type="component" value="Unassembled WGS sequence"/>
</dbReference>
<organism evidence="2 3">
    <name type="scientific">Prunus yedoensis var. nudiflora</name>
    <dbReference type="NCBI Taxonomy" id="2094558"/>
    <lineage>
        <taxon>Eukaryota</taxon>
        <taxon>Viridiplantae</taxon>
        <taxon>Streptophyta</taxon>
        <taxon>Embryophyta</taxon>
        <taxon>Tracheophyta</taxon>
        <taxon>Spermatophyta</taxon>
        <taxon>Magnoliopsida</taxon>
        <taxon>eudicotyledons</taxon>
        <taxon>Gunneridae</taxon>
        <taxon>Pentapetalae</taxon>
        <taxon>rosids</taxon>
        <taxon>fabids</taxon>
        <taxon>Rosales</taxon>
        <taxon>Rosaceae</taxon>
        <taxon>Amygdaloideae</taxon>
        <taxon>Amygdaleae</taxon>
        <taxon>Prunus</taxon>
    </lineage>
</organism>
<feature type="compositionally biased region" description="Basic and acidic residues" evidence="1">
    <location>
        <begin position="32"/>
        <end position="44"/>
    </location>
</feature>
<evidence type="ECO:0000256" key="1">
    <source>
        <dbReference type="SAM" id="MobiDB-lite"/>
    </source>
</evidence>
<proteinExistence type="predicted"/>